<protein>
    <recommendedName>
        <fullName evidence="1">Homing endonuclease LAGLIDADG domain-containing protein</fullName>
    </recommendedName>
</protein>
<gene>
    <name evidence="2" type="ORF">COT03_01750</name>
</gene>
<evidence type="ECO:0000313" key="2">
    <source>
        <dbReference type="EMBL" id="PIU34876.1"/>
    </source>
</evidence>
<dbReference type="AlphaFoldDB" id="A0A2M6YR85"/>
<accession>A0A2M6YR85</accession>
<feature type="domain" description="Homing endonuclease LAGLIDADG" evidence="1">
    <location>
        <begin position="240"/>
        <end position="319"/>
    </location>
</feature>
<dbReference type="InterPro" id="IPR004860">
    <property type="entry name" value="LAGLIDADG_dom"/>
</dbReference>
<sequence>MENRIKFISGQQRKFLLKVQEISDLKLDELAKIAGVVPRSYRDWKREKLCMGLRAAIDLSSKFNVQLPERVDEMELRWKKFKSEKGKIGGFACLKKYGNPATTEGRKKGGAKTLSILREKGIIPLKKKYLFPKQYNEELAEFTGVVLGDGGLTTGQLQITLNSLKDKEYAFFLGGIGKRLFGEEPKIYNRKSQNAVCLYYNGELLSKYLVKIGLKVGNKVKLQVDVPSWIKSKKNYRVVCLRGLMDTDGGIFIHKYKVNKKQYSYKKICFTNRSLPLLIFVKETLEELGFTPKLITKVENKKVWLYNEQEVKNYMRIVGSHNERLLRQLAIL</sequence>
<evidence type="ECO:0000259" key="1">
    <source>
        <dbReference type="Pfam" id="PF14528"/>
    </source>
</evidence>
<dbReference type="Pfam" id="PF14528">
    <property type="entry name" value="LAGLIDADG_3"/>
    <property type="match status" value="1"/>
</dbReference>
<dbReference type="Gene3D" id="3.10.28.10">
    <property type="entry name" value="Homing endonucleases"/>
    <property type="match status" value="1"/>
</dbReference>
<dbReference type="SUPFAM" id="SSF55608">
    <property type="entry name" value="Homing endonucleases"/>
    <property type="match status" value="1"/>
</dbReference>
<evidence type="ECO:0000313" key="3">
    <source>
        <dbReference type="Proteomes" id="UP000229502"/>
    </source>
</evidence>
<dbReference type="GO" id="GO:0004519">
    <property type="term" value="F:endonuclease activity"/>
    <property type="evidence" value="ECO:0007669"/>
    <property type="project" value="InterPro"/>
</dbReference>
<name>A0A2M6YR85_9BACT</name>
<comment type="caution">
    <text evidence="2">The sequence shown here is derived from an EMBL/GenBank/DDBJ whole genome shotgun (WGS) entry which is preliminary data.</text>
</comment>
<dbReference type="InterPro" id="IPR027434">
    <property type="entry name" value="Homing_endonucl"/>
</dbReference>
<organism evidence="2 3">
    <name type="scientific">Candidatus Shapirobacteria bacterium CG07_land_8_20_14_0_80_39_18</name>
    <dbReference type="NCBI Taxonomy" id="1974882"/>
    <lineage>
        <taxon>Bacteria</taxon>
        <taxon>Candidatus Shapironibacteriota</taxon>
    </lineage>
</organism>
<dbReference type="EMBL" id="PEWZ01000086">
    <property type="protein sequence ID" value="PIU34876.1"/>
    <property type="molecule type" value="Genomic_DNA"/>
</dbReference>
<proteinExistence type="predicted"/>
<reference evidence="3" key="1">
    <citation type="submission" date="2017-09" db="EMBL/GenBank/DDBJ databases">
        <title>Depth-based differentiation of microbial function through sediment-hosted aquifers and enrichment of novel symbionts in the deep terrestrial subsurface.</title>
        <authorList>
            <person name="Probst A.J."/>
            <person name="Ladd B."/>
            <person name="Jarett J.K."/>
            <person name="Geller-Mcgrath D.E."/>
            <person name="Sieber C.M.K."/>
            <person name="Emerson J.B."/>
            <person name="Anantharaman K."/>
            <person name="Thomas B.C."/>
            <person name="Malmstrom R."/>
            <person name="Stieglmeier M."/>
            <person name="Klingl A."/>
            <person name="Woyke T."/>
            <person name="Ryan C.M."/>
            <person name="Banfield J.F."/>
        </authorList>
    </citation>
    <scope>NUCLEOTIDE SEQUENCE [LARGE SCALE GENOMIC DNA]</scope>
</reference>
<dbReference type="Proteomes" id="UP000229502">
    <property type="component" value="Unassembled WGS sequence"/>
</dbReference>